<feature type="compositionally biased region" description="Acidic residues" evidence="1">
    <location>
        <begin position="59"/>
        <end position="81"/>
    </location>
</feature>
<dbReference type="SMART" id="SM00444">
    <property type="entry name" value="GYF"/>
    <property type="match status" value="1"/>
</dbReference>
<dbReference type="Gene3D" id="3.30.1490.40">
    <property type="match status" value="1"/>
</dbReference>
<dbReference type="AlphaFoldDB" id="A0A137PIK2"/>
<organism evidence="3 4">
    <name type="scientific">Conidiobolus coronatus (strain ATCC 28846 / CBS 209.66 / NRRL 28638)</name>
    <name type="common">Delacroixia coronata</name>
    <dbReference type="NCBI Taxonomy" id="796925"/>
    <lineage>
        <taxon>Eukaryota</taxon>
        <taxon>Fungi</taxon>
        <taxon>Fungi incertae sedis</taxon>
        <taxon>Zoopagomycota</taxon>
        <taxon>Entomophthoromycotina</taxon>
        <taxon>Entomophthoromycetes</taxon>
        <taxon>Entomophthorales</taxon>
        <taxon>Ancylistaceae</taxon>
        <taxon>Conidiobolus</taxon>
    </lineage>
</organism>
<gene>
    <name evidence="3" type="ORF">CONCODRAFT_76686</name>
</gene>
<feature type="compositionally biased region" description="Basic and acidic residues" evidence="1">
    <location>
        <begin position="136"/>
        <end position="146"/>
    </location>
</feature>
<feature type="compositionally biased region" description="Basic and acidic residues" evidence="1">
    <location>
        <begin position="82"/>
        <end position="92"/>
    </location>
</feature>
<dbReference type="STRING" id="796925.A0A137PIK2"/>
<proteinExistence type="predicted"/>
<dbReference type="OrthoDB" id="331341at2759"/>
<dbReference type="GO" id="GO:0005682">
    <property type="term" value="C:U5 snRNP"/>
    <property type="evidence" value="ECO:0007669"/>
    <property type="project" value="InterPro"/>
</dbReference>
<reference evidence="3 4" key="1">
    <citation type="journal article" date="2015" name="Genome Biol. Evol.">
        <title>Phylogenomic analyses indicate that early fungi evolved digesting cell walls of algal ancestors of land plants.</title>
        <authorList>
            <person name="Chang Y."/>
            <person name="Wang S."/>
            <person name="Sekimoto S."/>
            <person name="Aerts A.L."/>
            <person name="Choi C."/>
            <person name="Clum A."/>
            <person name="LaButti K.M."/>
            <person name="Lindquist E.A."/>
            <person name="Yee Ngan C."/>
            <person name="Ohm R.A."/>
            <person name="Salamov A.A."/>
            <person name="Grigoriev I.V."/>
            <person name="Spatafora J.W."/>
            <person name="Berbee M.L."/>
        </authorList>
    </citation>
    <scope>NUCLEOTIDE SEQUENCE [LARGE SCALE GENOMIC DNA]</scope>
    <source>
        <strain evidence="3 4">NRRL 28638</strain>
    </source>
</reference>
<feature type="domain" description="GYF" evidence="2">
    <location>
        <begin position="292"/>
        <end position="349"/>
    </location>
</feature>
<feature type="region of interest" description="Disordered" evidence="1">
    <location>
        <begin position="136"/>
        <end position="185"/>
    </location>
</feature>
<dbReference type="OMA" id="GENTNFY"/>
<name>A0A137PIK2_CONC2</name>
<evidence type="ECO:0000259" key="2">
    <source>
        <dbReference type="PROSITE" id="PS50829"/>
    </source>
</evidence>
<feature type="compositionally biased region" description="Basic and acidic residues" evidence="1">
    <location>
        <begin position="1"/>
        <end position="10"/>
    </location>
</feature>
<dbReference type="InterPro" id="IPR003169">
    <property type="entry name" value="GYF"/>
</dbReference>
<keyword evidence="4" id="KW-1185">Reference proteome</keyword>
<feature type="region of interest" description="Disordered" evidence="1">
    <location>
        <begin position="1"/>
        <end position="106"/>
    </location>
</feature>
<dbReference type="Proteomes" id="UP000070444">
    <property type="component" value="Unassembled WGS sequence"/>
</dbReference>
<dbReference type="Pfam" id="PF02213">
    <property type="entry name" value="GYF"/>
    <property type="match status" value="1"/>
</dbReference>
<sequence>MSLRRSREFDESNVGPSSRKVRFNDNVRNRSDSDDEEDLERRKKRHGEVNLDGYGSQDSLDEESDDDKSEKDNEEEEDDMFAEAKPEKKETEQFIGQELDSREGFEHSEGIQIEAFNMKGDMELGNFDENDNFVWKQKDENSHHDSWMNGISRQEMEKAKKAQEKKERKSMEQAQKSDKKSSFQKSSDIKLELIKLMKPGETILSVLSRLKVKKPKFNTSKKSKAAESESSEDIEEKKKTIEKITELTEKLIDKGELDIYSARFEDLARTLKNERVLSATWKHGDPTDKQSQTLYEYKWKEVDEVYGPYSYHDMVQWNQQGYFEAGILIRQFESGDSFKAPEDEFFKNQ</sequence>
<accession>A0A137PIK2</accession>
<dbReference type="InterPro" id="IPR035445">
    <property type="entry name" value="GYF-like_dom_sf"/>
</dbReference>
<dbReference type="PANTHER" id="PTHR13138">
    <property type="entry name" value="PROTEIN LIN1"/>
    <property type="match status" value="1"/>
</dbReference>
<dbReference type="SUPFAM" id="SSF55277">
    <property type="entry name" value="GYF domain"/>
    <property type="match status" value="1"/>
</dbReference>
<dbReference type="PANTHER" id="PTHR13138:SF3">
    <property type="entry name" value="CD2 ANTIGEN CYTOPLASMIC TAIL-BINDING PROTEIN 2"/>
    <property type="match status" value="1"/>
</dbReference>
<evidence type="ECO:0000256" key="1">
    <source>
        <dbReference type="SAM" id="MobiDB-lite"/>
    </source>
</evidence>
<evidence type="ECO:0000313" key="3">
    <source>
        <dbReference type="EMBL" id="KXN74815.1"/>
    </source>
</evidence>
<dbReference type="PROSITE" id="PS50829">
    <property type="entry name" value="GYF"/>
    <property type="match status" value="1"/>
</dbReference>
<evidence type="ECO:0000313" key="4">
    <source>
        <dbReference type="Proteomes" id="UP000070444"/>
    </source>
</evidence>
<feature type="compositionally biased region" description="Basic and acidic residues" evidence="1">
    <location>
        <begin position="154"/>
        <end position="185"/>
    </location>
</feature>
<feature type="compositionally biased region" description="Basic and acidic residues" evidence="1">
    <location>
        <begin position="22"/>
        <end position="32"/>
    </location>
</feature>
<protein>
    <recommendedName>
        <fullName evidence="2">GYF domain-containing protein</fullName>
    </recommendedName>
</protein>
<dbReference type="InterPro" id="IPR039905">
    <property type="entry name" value="CD2BP2/Lin1"/>
</dbReference>
<dbReference type="EMBL" id="KQ964420">
    <property type="protein sequence ID" value="KXN74815.1"/>
    <property type="molecule type" value="Genomic_DNA"/>
</dbReference>